<dbReference type="PROSITE" id="PS00107">
    <property type="entry name" value="PROTEIN_KINASE_ATP"/>
    <property type="match status" value="1"/>
</dbReference>
<feature type="repeat" description="TPR" evidence="4">
    <location>
        <begin position="663"/>
        <end position="696"/>
    </location>
</feature>
<dbReference type="Gene3D" id="3.30.200.20">
    <property type="entry name" value="Phosphorylase Kinase, domain 1"/>
    <property type="match status" value="1"/>
</dbReference>
<proteinExistence type="inferred from homology"/>
<keyword evidence="9" id="KW-1185">Reference proteome</keyword>
<dbReference type="PROSITE" id="PS50011">
    <property type="entry name" value="PROTEIN_KINASE_DOM"/>
    <property type="match status" value="1"/>
</dbReference>
<dbReference type="SUPFAM" id="SSF56112">
    <property type="entry name" value="Protein kinase-like (PK-like)"/>
    <property type="match status" value="1"/>
</dbReference>
<sequence>MNDAASGVQRPSAQAATITGVLAAYDVRIGEVLAGRFRIDALLGVGGMGMVYRARDLSLDIDVAVKLLRPELVRRGDAFERFRQELLLARQVSSPHVVRIHDITQHGDRWLITMDFIEGESLEDRLVRQGRLEPETALAIAQGLLEGLAAAHERQVVHRDLKPANILLDAAGKPFITDFGVARSLGTSGMTGSGLIMGTPGYLSPEQARGDTIDTRSDLYTTGLILYEMLCGQPPFCEGTPAESMVQRLVRPPPSLARQRPDLPAWVHRFVDRLLRLNPAHRFSSAREALAALQTRHVPRPRPSRRVLLSLLLAVVALGGAVFFVARLRVSSTVVAAPAVATPPQWAVVPFDAPADEDDLRATARFLDEHLRQWLRQDAAITVVPRARVKAAIARAAPGATGERLARRWDTVARAANADNLVYAELRRGGEGLLLSLEQRRADGSIAATLAITGTTPAALYTRYLATIPQLLPTIASQPPAAPAESVRDLGRLLQAVDAGPAAGASLPVVSGAAPGAAALDTFIRLQALERARDELGIQEQRRIALERGEDASLLGLQLRATALRGNGDAEAAIALIEPALARYANDTELALLAAEILAENGQAGRASSLLHRLTERDEHDARSWFLLGRTAIQAGDAQRAVDEYLVRALVLATRAGDSRAEADARNALGVGYERLGQLDAAADEYTRAARLRQQDQDLRGEATSLRNLAIVRAVQGDRAAAQESVDKAARLLEALGDRASLADLYNDRGVIAEERGDYTAALSDYRQALALRQALTLADAVAESFTNVGFCYFQLGQMDNAQVYWRQAQAQYEALGDRTGMLHVAQSLGMLEMAQGEFAAAGARLAASLRQAEDLQLPEETAVAHTYLGELALAEGRLGDALSAMARARDDFQRRDDQRGLAETALLSARVQLAYGDADAALQTLQALSTAERSPEQSALATLIQARAQQEKGAAEAGDTLTTAEKAATHHPSLAVQVRIERVRAALRQGDRSTTARTLNALLTDTTAMGQPPVRLAVLQLALAAAARGWPPPAQTSYREGLELLRKLGRWNDDTVFHASAMGAFQRAGATAEAARAQKSAQDALSRWLAGLPADQRATAEAALRRRITAEAGHDLSF</sequence>
<dbReference type="EMBL" id="CP104694">
    <property type="protein sequence ID" value="UXI67545.1"/>
    <property type="molecule type" value="Genomic_DNA"/>
</dbReference>
<evidence type="ECO:0000313" key="8">
    <source>
        <dbReference type="EMBL" id="UXI67545.1"/>
    </source>
</evidence>
<dbReference type="InterPro" id="IPR011009">
    <property type="entry name" value="Kinase-like_dom_sf"/>
</dbReference>
<dbReference type="InterPro" id="IPR051931">
    <property type="entry name" value="PAK3-like"/>
</dbReference>
<dbReference type="PANTHER" id="PTHR45832">
    <property type="entry name" value="SERINE/THREONINE-PROTEIN KINASE SAMKA-RELATED-RELATED"/>
    <property type="match status" value="1"/>
</dbReference>
<dbReference type="Gene3D" id="1.25.40.10">
    <property type="entry name" value="Tetratricopeptide repeat domain"/>
    <property type="match status" value="3"/>
</dbReference>
<dbReference type="InterPro" id="IPR011990">
    <property type="entry name" value="TPR-like_helical_dom_sf"/>
</dbReference>
<feature type="binding site" evidence="5">
    <location>
        <position position="66"/>
    </location>
    <ligand>
        <name>ATP</name>
        <dbReference type="ChEBI" id="CHEBI:30616"/>
    </ligand>
</feature>
<feature type="repeat" description="TPR" evidence="4">
    <location>
        <begin position="743"/>
        <end position="776"/>
    </location>
</feature>
<evidence type="ECO:0000256" key="3">
    <source>
        <dbReference type="ARBA" id="ARBA00022840"/>
    </source>
</evidence>
<gene>
    <name evidence="8" type="ORF">N4264_22855</name>
</gene>
<dbReference type="PROSITE" id="PS50005">
    <property type="entry name" value="TPR"/>
    <property type="match status" value="2"/>
</dbReference>
<dbReference type="Pfam" id="PF13424">
    <property type="entry name" value="TPR_12"/>
    <property type="match status" value="1"/>
</dbReference>
<dbReference type="Gene3D" id="1.10.510.10">
    <property type="entry name" value="Transferase(Phosphotransferase) domain 1"/>
    <property type="match status" value="1"/>
</dbReference>
<dbReference type="GO" id="GO:0016301">
    <property type="term" value="F:kinase activity"/>
    <property type="evidence" value="ECO:0007669"/>
    <property type="project" value="UniProtKB-KW"/>
</dbReference>
<keyword evidence="4" id="KW-0802">TPR repeat</keyword>
<dbReference type="InterPro" id="IPR017441">
    <property type="entry name" value="Protein_kinase_ATP_BS"/>
</dbReference>
<dbReference type="CDD" id="cd14014">
    <property type="entry name" value="STKc_PknB_like"/>
    <property type="match status" value="1"/>
</dbReference>
<comment type="similarity">
    <text evidence="1">Belongs to the protein kinase superfamily. STE Ser/Thr protein kinase family. STE20 subfamily.</text>
</comment>
<protein>
    <submittedName>
        <fullName evidence="8">Protein kinase</fullName>
    </submittedName>
</protein>
<dbReference type="SUPFAM" id="SSF48452">
    <property type="entry name" value="TPR-like"/>
    <property type="match status" value="4"/>
</dbReference>
<dbReference type="SMART" id="SM00220">
    <property type="entry name" value="S_TKc"/>
    <property type="match status" value="1"/>
</dbReference>
<dbReference type="Proteomes" id="UP001064632">
    <property type="component" value="Chromosome"/>
</dbReference>
<keyword evidence="3 5" id="KW-0067">ATP-binding</keyword>
<evidence type="ECO:0000256" key="2">
    <source>
        <dbReference type="ARBA" id="ARBA00022741"/>
    </source>
</evidence>
<dbReference type="InterPro" id="IPR008271">
    <property type="entry name" value="Ser/Thr_kinase_AS"/>
</dbReference>
<dbReference type="InterPro" id="IPR000719">
    <property type="entry name" value="Prot_kinase_dom"/>
</dbReference>
<dbReference type="Pfam" id="PF00069">
    <property type="entry name" value="Pkinase"/>
    <property type="match status" value="1"/>
</dbReference>
<dbReference type="SMART" id="SM00028">
    <property type="entry name" value="TPR"/>
    <property type="match status" value="5"/>
</dbReference>
<keyword evidence="2 5" id="KW-0547">Nucleotide-binding</keyword>
<organism evidence="8 9">
    <name type="scientific">Tahibacter amnicola</name>
    <dbReference type="NCBI Taxonomy" id="2976241"/>
    <lineage>
        <taxon>Bacteria</taxon>
        <taxon>Pseudomonadati</taxon>
        <taxon>Pseudomonadota</taxon>
        <taxon>Gammaproteobacteria</taxon>
        <taxon>Lysobacterales</taxon>
        <taxon>Rhodanobacteraceae</taxon>
        <taxon>Tahibacter</taxon>
    </lineage>
</organism>
<dbReference type="InterPro" id="IPR019734">
    <property type="entry name" value="TPR_rpt"/>
</dbReference>
<dbReference type="Pfam" id="PF14559">
    <property type="entry name" value="TPR_19"/>
    <property type="match status" value="1"/>
</dbReference>
<feature type="domain" description="Protein kinase" evidence="7">
    <location>
        <begin position="37"/>
        <end position="300"/>
    </location>
</feature>
<keyword evidence="6" id="KW-0812">Transmembrane</keyword>
<reference evidence="8" key="1">
    <citation type="submission" date="2022-09" db="EMBL/GenBank/DDBJ databases">
        <title>Tahibacter sp. nov., isolated from a fresh water.</title>
        <authorList>
            <person name="Baek J.H."/>
            <person name="Lee J.K."/>
            <person name="Kim J.M."/>
            <person name="Jeon C.O."/>
        </authorList>
    </citation>
    <scope>NUCLEOTIDE SEQUENCE</scope>
    <source>
        <strain evidence="8">W38</strain>
    </source>
</reference>
<evidence type="ECO:0000259" key="7">
    <source>
        <dbReference type="PROSITE" id="PS50011"/>
    </source>
</evidence>
<keyword evidence="8" id="KW-0418">Kinase</keyword>
<evidence type="ECO:0000313" key="9">
    <source>
        <dbReference type="Proteomes" id="UP001064632"/>
    </source>
</evidence>
<evidence type="ECO:0000256" key="6">
    <source>
        <dbReference type="SAM" id="Phobius"/>
    </source>
</evidence>
<evidence type="ECO:0000256" key="4">
    <source>
        <dbReference type="PROSITE-ProRule" id="PRU00339"/>
    </source>
</evidence>
<dbReference type="PROSITE" id="PS00108">
    <property type="entry name" value="PROTEIN_KINASE_ST"/>
    <property type="match status" value="1"/>
</dbReference>
<evidence type="ECO:0000256" key="1">
    <source>
        <dbReference type="ARBA" id="ARBA00008874"/>
    </source>
</evidence>
<name>A0ABY6BCI5_9GAMM</name>
<dbReference type="PANTHER" id="PTHR45832:SF22">
    <property type="entry name" value="SERINE_THREONINE-PROTEIN KINASE SAMKA-RELATED"/>
    <property type="match status" value="1"/>
</dbReference>
<accession>A0ABY6BCI5</accession>
<keyword evidence="8" id="KW-0808">Transferase</keyword>
<dbReference type="RefSeq" id="WP_261694515.1">
    <property type="nucleotide sequence ID" value="NZ_CP104694.1"/>
</dbReference>
<evidence type="ECO:0000256" key="5">
    <source>
        <dbReference type="PROSITE-ProRule" id="PRU10141"/>
    </source>
</evidence>
<keyword evidence="6" id="KW-1133">Transmembrane helix</keyword>
<keyword evidence="6" id="KW-0472">Membrane</keyword>
<feature type="transmembrane region" description="Helical" evidence="6">
    <location>
        <begin position="307"/>
        <end position="326"/>
    </location>
</feature>